<dbReference type="InterPro" id="IPR007730">
    <property type="entry name" value="SPOR-like_dom"/>
</dbReference>
<feature type="compositionally biased region" description="Basic and acidic residues" evidence="1">
    <location>
        <begin position="168"/>
        <end position="178"/>
    </location>
</feature>
<keyword evidence="2" id="KW-0812">Transmembrane</keyword>
<dbReference type="RefSeq" id="WP_079731288.1">
    <property type="nucleotide sequence ID" value="NZ_FVZE01000006.1"/>
</dbReference>
<organism evidence="4 5">
    <name type="scientific">Novosphingobium mathurense</name>
    <dbReference type="NCBI Taxonomy" id="428990"/>
    <lineage>
        <taxon>Bacteria</taxon>
        <taxon>Pseudomonadati</taxon>
        <taxon>Pseudomonadota</taxon>
        <taxon>Alphaproteobacteria</taxon>
        <taxon>Sphingomonadales</taxon>
        <taxon>Sphingomonadaceae</taxon>
        <taxon>Novosphingobium</taxon>
    </lineage>
</organism>
<evidence type="ECO:0000313" key="5">
    <source>
        <dbReference type="Proteomes" id="UP000190989"/>
    </source>
</evidence>
<keyword evidence="2" id="KW-0472">Membrane</keyword>
<feature type="region of interest" description="Disordered" evidence="1">
    <location>
        <begin position="146"/>
        <end position="188"/>
    </location>
</feature>
<dbReference type="EMBL" id="FVZE01000006">
    <property type="protein sequence ID" value="SLK07289.1"/>
    <property type="molecule type" value="Genomic_DNA"/>
</dbReference>
<protein>
    <submittedName>
        <fullName evidence="4">Sporulation related domain-containing protein</fullName>
    </submittedName>
</protein>
<keyword evidence="5" id="KW-1185">Reference proteome</keyword>
<keyword evidence="2" id="KW-1133">Transmembrane helix</keyword>
<gene>
    <name evidence="4" type="ORF">SAMN06295987_106179</name>
</gene>
<dbReference type="PROSITE" id="PS51724">
    <property type="entry name" value="SPOR"/>
    <property type="match status" value="1"/>
</dbReference>
<feature type="compositionally biased region" description="Low complexity" evidence="1">
    <location>
        <begin position="179"/>
        <end position="188"/>
    </location>
</feature>
<dbReference type="Gene3D" id="3.30.70.1070">
    <property type="entry name" value="Sporulation related repeat"/>
    <property type="match status" value="1"/>
</dbReference>
<dbReference type="Proteomes" id="UP000190989">
    <property type="component" value="Unassembled WGS sequence"/>
</dbReference>
<dbReference type="InterPro" id="IPR036680">
    <property type="entry name" value="SPOR-like_sf"/>
</dbReference>
<evidence type="ECO:0000313" key="4">
    <source>
        <dbReference type="EMBL" id="SLK07289.1"/>
    </source>
</evidence>
<dbReference type="GO" id="GO:0042834">
    <property type="term" value="F:peptidoglycan binding"/>
    <property type="evidence" value="ECO:0007669"/>
    <property type="project" value="InterPro"/>
</dbReference>
<dbReference type="Pfam" id="PF05036">
    <property type="entry name" value="SPOR"/>
    <property type="match status" value="1"/>
</dbReference>
<name>A0A1U6IH06_9SPHN</name>
<evidence type="ECO:0000256" key="1">
    <source>
        <dbReference type="SAM" id="MobiDB-lite"/>
    </source>
</evidence>
<evidence type="ECO:0000256" key="2">
    <source>
        <dbReference type="SAM" id="Phobius"/>
    </source>
</evidence>
<reference evidence="5" key="1">
    <citation type="submission" date="2017-02" db="EMBL/GenBank/DDBJ databases">
        <authorList>
            <person name="Varghese N."/>
            <person name="Submissions S."/>
        </authorList>
    </citation>
    <scope>NUCLEOTIDE SEQUENCE [LARGE SCALE GENOMIC DNA]</scope>
    <source>
        <strain evidence="5">SM117</strain>
    </source>
</reference>
<feature type="transmembrane region" description="Helical" evidence="2">
    <location>
        <begin position="80"/>
        <end position="101"/>
    </location>
</feature>
<dbReference type="AlphaFoldDB" id="A0A1U6IH06"/>
<proteinExistence type="predicted"/>
<sequence length="268" mass="27731">MAFSDTGQGDRSGDPQGPKVDGTEGEFESTGFAGVVPEGQPSFEEPPQLELGDEDVRLPWLEGDDDEFEDERGSGMSQGLLLGVFGLLAIAVIVGIVFWAMNGSSDKPLVADGGVIAAPKEPYKTKPENPGGEVVAGTGDTSFAVAEGQSRQPQIGEQEEVPGPGFESVDKPAEKPAEKASAPAKAPAPVSGIGVQVGAYTSKQAAETGWNTLKTQYPDLSGMNHRVLEGQADIGTVYRLQAVPGDLAAAKALCSGMKNAGLSCQVKN</sequence>
<feature type="region of interest" description="Disordered" evidence="1">
    <location>
        <begin position="1"/>
        <end position="48"/>
    </location>
</feature>
<feature type="domain" description="SPOR" evidence="3">
    <location>
        <begin position="187"/>
        <end position="268"/>
    </location>
</feature>
<evidence type="ECO:0000259" key="3">
    <source>
        <dbReference type="PROSITE" id="PS51724"/>
    </source>
</evidence>
<accession>A0A1U6IH06</accession>
<dbReference type="STRING" id="428990.SAMN06295987_106179"/>